<dbReference type="GO" id="GO:0098978">
    <property type="term" value="C:glutamatergic synapse"/>
    <property type="evidence" value="ECO:0007669"/>
    <property type="project" value="TreeGrafter"/>
</dbReference>
<feature type="compositionally biased region" description="Polar residues" evidence="3">
    <location>
        <begin position="550"/>
        <end position="573"/>
    </location>
</feature>
<dbReference type="VEuPathDB" id="VectorBase:AMEM011648"/>
<feature type="compositionally biased region" description="Low complexity" evidence="3">
    <location>
        <begin position="515"/>
        <end position="525"/>
    </location>
</feature>
<feature type="compositionally biased region" description="Basic and acidic residues" evidence="3">
    <location>
        <begin position="481"/>
        <end position="499"/>
    </location>
</feature>
<feature type="region of interest" description="Disordered" evidence="3">
    <location>
        <begin position="423"/>
        <end position="606"/>
    </location>
</feature>
<dbReference type="GO" id="GO:0023052">
    <property type="term" value="P:signaling"/>
    <property type="evidence" value="ECO:0007669"/>
    <property type="project" value="InterPro"/>
</dbReference>
<dbReference type="GO" id="GO:0060090">
    <property type="term" value="F:molecular adaptor activity"/>
    <property type="evidence" value="ECO:0007669"/>
    <property type="project" value="TreeGrafter"/>
</dbReference>
<evidence type="ECO:0000313" key="5">
    <source>
        <dbReference type="Proteomes" id="UP000075903"/>
    </source>
</evidence>
<dbReference type="AlphaFoldDB" id="A0A182VAI2"/>
<name>A0A182VAI2_ANOME</name>
<feature type="compositionally biased region" description="Polar residues" evidence="3">
    <location>
        <begin position="101"/>
        <end position="110"/>
    </location>
</feature>
<feature type="compositionally biased region" description="Low complexity" evidence="3">
    <location>
        <begin position="337"/>
        <end position="346"/>
    </location>
</feature>
<dbReference type="VEuPathDB" id="VectorBase:AMEM21_006556"/>
<evidence type="ECO:0000313" key="4">
    <source>
        <dbReference type="EnsemblMetazoa" id="AMEM011648-PA"/>
    </source>
</evidence>
<feature type="region of interest" description="Disordered" evidence="3">
    <location>
        <begin position="81"/>
        <end position="110"/>
    </location>
</feature>
<dbReference type="PANTHER" id="PTHR12353:SF31">
    <property type="entry name" value="LD44824P"/>
    <property type="match status" value="1"/>
</dbReference>
<dbReference type="Pfam" id="PF03359">
    <property type="entry name" value="GKAP"/>
    <property type="match status" value="1"/>
</dbReference>
<feature type="compositionally biased region" description="Polar residues" evidence="3">
    <location>
        <begin position="439"/>
        <end position="480"/>
    </location>
</feature>
<protein>
    <recommendedName>
        <fullName evidence="6">Guanylate-kinase-associated protein</fullName>
    </recommendedName>
</protein>
<feature type="region of interest" description="Disordered" evidence="3">
    <location>
        <begin position="1003"/>
        <end position="1024"/>
    </location>
</feature>
<reference evidence="4" key="1">
    <citation type="submission" date="2020-05" db="UniProtKB">
        <authorList>
            <consortium name="EnsemblMetazoa"/>
        </authorList>
    </citation>
    <scope>IDENTIFICATION</scope>
    <source>
        <strain evidence="4">MAF</strain>
    </source>
</reference>
<feature type="region of interest" description="Disordered" evidence="3">
    <location>
        <begin position="337"/>
        <end position="404"/>
    </location>
</feature>
<dbReference type="EnsemblMetazoa" id="AMEM011648-RA">
    <property type="protein sequence ID" value="AMEM011648-PA"/>
    <property type="gene ID" value="AMEM011648"/>
</dbReference>
<feature type="compositionally biased region" description="Low complexity" evidence="3">
    <location>
        <begin position="354"/>
        <end position="365"/>
    </location>
</feature>
<comment type="similarity">
    <text evidence="1">Belongs to the SAPAP family.</text>
</comment>
<organism evidence="4 5">
    <name type="scientific">Anopheles merus</name>
    <name type="common">Mosquito</name>
    <dbReference type="NCBI Taxonomy" id="30066"/>
    <lineage>
        <taxon>Eukaryota</taxon>
        <taxon>Metazoa</taxon>
        <taxon>Ecdysozoa</taxon>
        <taxon>Arthropoda</taxon>
        <taxon>Hexapoda</taxon>
        <taxon>Insecta</taxon>
        <taxon>Pterygota</taxon>
        <taxon>Neoptera</taxon>
        <taxon>Endopterygota</taxon>
        <taxon>Diptera</taxon>
        <taxon>Nematocera</taxon>
        <taxon>Culicoidea</taxon>
        <taxon>Culicidae</taxon>
        <taxon>Anophelinae</taxon>
        <taxon>Anopheles</taxon>
    </lineage>
</organism>
<proteinExistence type="inferred from homology"/>
<dbReference type="InterPro" id="IPR005026">
    <property type="entry name" value="SAPAP"/>
</dbReference>
<dbReference type="GO" id="GO:0099572">
    <property type="term" value="C:postsynaptic specialization"/>
    <property type="evidence" value="ECO:0007669"/>
    <property type="project" value="TreeGrafter"/>
</dbReference>
<evidence type="ECO:0000256" key="3">
    <source>
        <dbReference type="SAM" id="MobiDB-lite"/>
    </source>
</evidence>
<accession>A0A182VAI2</accession>
<evidence type="ECO:0000256" key="2">
    <source>
        <dbReference type="SAM" id="Coils"/>
    </source>
</evidence>
<feature type="compositionally biased region" description="Low complexity" evidence="3">
    <location>
        <begin position="582"/>
        <end position="606"/>
    </location>
</feature>
<evidence type="ECO:0008006" key="6">
    <source>
        <dbReference type="Google" id="ProtNLM"/>
    </source>
</evidence>
<feature type="region of interest" description="Disordered" evidence="3">
    <location>
        <begin position="908"/>
        <end position="957"/>
    </location>
</feature>
<dbReference type="PANTHER" id="PTHR12353">
    <property type="entry name" value="DISKS LARGE-ASSOCIATED PROTEIN DAP SAP90/PSD-95-ASSOCIATED PROTEIN"/>
    <property type="match status" value="1"/>
</dbReference>
<dbReference type="STRING" id="30066.A0A182VAI2"/>
<keyword evidence="5" id="KW-1185">Reference proteome</keyword>
<feature type="coiled-coil region" evidence="2">
    <location>
        <begin position="801"/>
        <end position="828"/>
    </location>
</feature>
<evidence type="ECO:0000256" key="1">
    <source>
        <dbReference type="ARBA" id="ARBA00008839"/>
    </source>
</evidence>
<keyword evidence="2" id="KW-0175">Coiled coil</keyword>
<sequence length="1044" mass="110069">MDRSVDSIGSCSLDVDADSTDFSDTSGELNFLTPISGKDITREFTAGIKERCMLPVINCQAVTSVLDPVTGHISTVLTTTTAPNGQQQQQQQALQPLLSGTGDSSPTAATNKKPSYLNLACCVNGYSNLTTYDSKLRQDINKSREVSPSRPIIATLHYNRTETGAGGHLLAAPTLSYVSMNNTINNNNNNNNNNYSASTGGNRMLKMNGAGVVNGGAAGRMRGMNGSILSPPSGGGADMTDNVGMFNGNGSFAGSMRTKVISSQSQISSHARDEATAQLLMTPKKSFIQQRVEKLYGASEVVVLNKQNYSSSERKYLNNIANDNTSGGASVKLIHHSSTAQAGQQQQHHHHSMGNGTARNGVANGAAGGLHVTNGGTNGGSVHDENGKQLNGAAEVSNGSDEADVESLPVLRHLRPEFRAQLQIFSPKKMPKPAAPPANRTTAVNGSAATHANGNTAEENVTLTTGPKRYTQANGNSSNTDHLEQQQHSLVREEQDHRTTVTNRSTMVVKNARISSHTTTTSSSTNGRTAVEEEEEEENALLTSNHHHSNATSARSSTITEAKQQQQHTTGVVTEQHHHETASQSRSSSTDMSTTTTTTKTSMAAVTSSKTVIVEEKMRSLVVVSPSSATAADNGVGRMSTADGGNAIATAAATVVPDEPKPTTVVAASVIENGVQNGVRQSSDTITNGLESVVPAVSVKKEEVLVVGGGEIVNCDNSSQFVADNMRTANGGSTVVMEPVAASSITLPAVATMADFVRPVAEEGIQSNGKPIEVTTNGQGSNDSSFSSSNNNIVLDGNHFLRILKTEQNRLKAMADEVEQEINLLKADGVEFGEDINGYILVAVGKARLLCSQKMKQFEDLCYTNLNQSPDEKFQTTGEDLRGFWDMVMLQVNNVDASFAEIDSFRKNGWRKPAPKSPPPPARNGTAGATRTKLVKRPYKTGGTANGSTVTDGSNGVEAKKASAALAAAKREAQRKQLMEMKRKQKLANSQQQTAVEIFAPASDEPAAQQNGVGGGDDNNCSTAVVPPVGTAAAAATTTLVDTS</sequence>
<dbReference type="Proteomes" id="UP000075903">
    <property type="component" value="Unassembled WGS sequence"/>
</dbReference>